<protein>
    <submittedName>
        <fullName evidence="1">Uncharacterized protein</fullName>
    </submittedName>
</protein>
<keyword evidence="2" id="KW-1185">Reference proteome</keyword>
<evidence type="ECO:0000313" key="2">
    <source>
        <dbReference type="Proteomes" id="UP001280121"/>
    </source>
</evidence>
<gene>
    <name evidence="1" type="ORF">Ddye_007391</name>
</gene>
<proteinExistence type="predicted"/>
<dbReference type="EMBL" id="JANJYI010000002">
    <property type="protein sequence ID" value="KAK2660858.1"/>
    <property type="molecule type" value="Genomic_DNA"/>
</dbReference>
<sequence>MYRFPQVQLSNASTSFKNKRVREFIRRNSTFKHEIVKFNSFSLQIVPLSMSHYRGVKQERVVEAGIRFWRKHEGVSVTNGVEIGRCGSELGKGKWVAMETQFDDIRVYLRELREDVAGLKKS</sequence>
<reference evidence="1" key="1">
    <citation type="journal article" date="2023" name="Plant J.">
        <title>Genome sequences and population genomics provide insights into the demographic history, inbreeding, and mutation load of two 'living fossil' tree species of Dipteronia.</title>
        <authorList>
            <person name="Feng Y."/>
            <person name="Comes H.P."/>
            <person name="Chen J."/>
            <person name="Zhu S."/>
            <person name="Lu R."/>
            <person name="Zhang X."/>
            <person name="Li P."/>
            <person name="Qiu J."/>
            <person name="Olsen K.M."/>
            <person name="Qiu Y."/>
        </authorList>
    </citation>
    <scope>NUCLEOTIDE SEQUENCE</scope>
    <source>
        <strain evidence="1">KIB01</strain>
    </source>
</reference>
<name>A0AAD9XKB4_9ROSI</name>
<dbReference type="AlphaFoldDB" id="A0AAD9XKB4"/>
<evidence type="ECO:0000313" key="1">
    <source>
        <dbReference type="EMBL" id="KAK2660858.1"/>
    </source>
</evidence>
<dbReference type="Proteomes" id="UP001280121">
    <property type="component" value="Unassembled WGS sequence"/>
</dbReference>
<comment type="caution">
    <text evidence="1">The sequence shown here is derived from an EMBL/GenBank/DDBJ whole genome shotgun (WGS) entry which is preliminary data.</text>
</comment>
<organism evidence="1 2">
    <name type="scientific">Dipteronia dyeriana</name>
    <dbReference type="NCBI Taxonomy" id="168575"/>
    <lineage>
        <taxon>Eukaryota</taxon>
        <taxon>Viridiplantae</taxon>
        <taxon>Streptophyta</taxon>
        <taxon>Embryophyta</taxon>
        <taxon>Tracheophyta</taxon>
        <taxon>Spermatophyta</taxon>
        <taxon>Magnoliopsida</taxon>
        <taxon>eudicotyledons</taxon>
        <taxon>Gunneridae</taxon>
        <taxon>Pentapetalae</taxon>
        <taxon>rosids</taxon>
        <taxon>malvids</taxon>
        <taxon>Sapindales</taxon>
        <taxon>Sapindaceae</taxon>
        <taxon>Hippocastanoideae</taxon>
        <taxon>Acereae</taxon>
        <taxon>Dipteronia</taxon>
    </lineage>
</organism>
<accession>A0AAD9XKB4</accession>